<dbReference type="GeneID" id="93255701"/>
<sequence length="56" mass="6517">MFLCNDSKNETLIDTRGISFDEIVSAIELDINPLDIYENKNYKNQYKIDVLIGDYV</sequence>
<dbReference type="Proteomes" id="UP000701999">
    <property type="component" value="Unassembled WGS sequence"/>
</dbReference>
<proteinExistence type="predicted"/>
<accession>A0A9Q2QJ28</accession>
<protein>
    <submittedName>
        <fullName evidence="1">Uncharacterized protein</fullName>
    </submittedName>
</protein>
<name>A0A9Q2QJ28_9GAMM</name>
<dbReference type="EMBL" id="JACVKN010000075">
    <property type="protein sequence ID" value="MBK2064779.1"/>
    <property type="molecule type" value="Genomic_DNA"/>
</dbReference>
<evidence type="ECO:0000313" key="2">
    <source>
        <dbReference type="Proteomes" id="UP000701999"/>
    </source>
</evidence>
<dbReference type="RefSeq" id="WP_159184827.1">
    <property type="nucleotide sequence ID" value="NZ_JACVJL010000163.1"/>
</dbReference>
<organism evidence="1 2">
    <name type="scientific">Francisella noatunensis</name>
    <dbReference type="NCBI Taxonomy" id="657445"/>
    <lineage>
        <taxon>Bacteria</taxon>
        <taxon>Pseudomonadati</taxon>
        <taxon>Pseudomonadota</taxon>
        <taxon>Gammaproteobacteria</taxon>
        <taxon>Thiotrichales</taxon>
        <taxon>Francisellaceae</taxon>
        <taxon>Francisella</taxon>
    </lineage>
</organism>
<evidence type="ECO:0000313" key="1">
    <source>
        <dbReference type="EMBL" id="MBK2064779.1"/>
    </source>
</evidence>
<keyword evidence="2" id="KW-1185">Reference proteome</keyword>
<dbReference type="AlphaFoldDB" id="A0A9Q2QJ28"/>
<reference evidence="1 2" key="1">
    <citation type="submission" date="2020-09" db="EMBL/GenBank/DDBJ databases">
        <title>Development of specific Francisella tularensis PCR assay based on in-depth characterization of family Francisellaceae.</title>
        <authorList>
            <person name="Ohrman C."/>
            <person name="Sahl J."/>
            <person name="Sjodin A."/>
            <person name="Uneklint I."/>
            <person name="Ballard R."/>
            <person name="Karlsson L."/>
            <person name="Mcdonough R."/>
            <person name="Sundell D."/>
            <person name="Soria K."/>
            <person name="Brindeflk B."/>
            <person name="Vallesi A."/>
            <person name="Ramirez-Paredes J.G."/>
            <person name="Colquhoun D."/>
            <person name="Myrtennas K."/>
            <person name="Birdsell D."/>
            <person name="Johansson A."/>
            <person name="Wagner D."/>
            <person name="Forsman M."/>
        </authorList>
    </citation>
    <scope>NUCLEOTIDE SEQUENCE [LARGE SCALE GENOMIC DNA]</scope>
    <source>
        <strain evidence="1 2">FSC1140</strain>
    </source>
</reference>
<gene>
    <name evidence="1" type="ORF">IB647_03240</name>
</gene>
<comment type="caution">
    <text evidence="1">The sequence shown here is derived from an EMBL/GenBank/DDBJ whole genome shotgun (WGS) entry which is preliminary data.</text>
</comment>